<comment type="caution">
    <text evidence="2">The sequence shown here is derived from an EMBL/GenBank/DDBJ whole genome shotgun (WGS) entry which is preliminary data.</text>
</comment>
<evidence type="ECO:0000313" key="3">
    <source>
        <dbReference type="Proteomes" id="UP000654257"/>
    </source>
</evidence>
<reference evidence="2" key="2">
    <citation type="submission" date="2020-09" db="EMBL/GenBank/DDBJ databases">
        <authorList>
            <person name="Sun Q."/>
            <person name="Sedlacek I."/>
        </authorList>
    </citation>
    <scope>NUCLEOTIDE SEQUENCE</scope>
    <source>
        <strain evidence="2">CCM 7905</strain>
    </source>
</reference>
<dbReference type="RefSeq" id="WP_188542874.1">
    <property type="nucleotide sequence ID" value="NZ_BMCU01000001.1"/>
</dbReference>
<name>A0A917CP56_9NOCA</name>
<proteinExistence type="predicted"/>
<feature type="transmembrane region" description="Helical" evidence="1">
    <location>
        <begin position="152"/>
        <end position="172"/>
    </location>
</feature>
<organism evidence="2 3">
    <name type="scientific">Rhodococcoides trifolii</name>
    <dbReference type="NCBI Taxonomy" id="908250"/>
    <lineage>
        <taxon>Bacteria</taxon>
        <taxon>Bacillati</taxon>
        <taxon>Actinomycetota</taxon>
        <taxon>Actinomycetes</taxon>
        <taxon>Mycobacteriales</taxon>
        <taxon>Nocardiaceae</taxon>
        <taxon>Rhodococcoides</taxon>
    </lineage>
</organism>
<evidence type="ECO:0008006" key="4">
    <source>
        <dbReference type="Google" id="ProtNLM"/>
    </source>
</evidence>
<evidence type="ECO:0000256" key="1">
    <source>
        <dbReference type="SAM" id="Phobius"/>
    </source>
</evidence>
<dbReference type="InterPro" id="IPR016570">
    <property type="entry name" value="UCP010361"/>
</dbReference>
<sequence length="457" mass="49575">MTPRASGASVVLVTALSVLTIVLGYVNKARCAGPPFDELGRSTMFDTIKDSAVCYSDIQFLWLDRGIDLHLFPYLTGGMTADGSLVGGAVEYPVLSGLLMWLGGLPSHTDAEFLFYSAALLAPFGVLTAWMLGRLAGRTALVWSAGPALVLYAFHNWELPVVATSVGAVYVMTTRLPLRLRSAFAATLLAIGFCLKLYPGAFVLPLALFVLVGGVAGREKPDSVTGRYDVAGAVSVVGIAAAVVSIVNLPFALFGYDGWRASFAFQESRQADITTNSIWYWGFRKLYVSGSDTPAVEALHDASFQDMVSIASPLLIVVTFGVALWFGWRRYRVEGMYPWIAVSAVMLCGFLLFHKVHSPQYTLWLVPFFVLLRVPWSLVGAYLVADLSMGIGVFKYFAALASGNDASMEEPFVLAGVWGRALLLCVLLVVFARAHLRTLPDATHRESKVERGQELSV</sequence>
<feature type="transmembrane region" description="Helical" evidence="1">
    <location>
        <begin position="184"/>
        <end position="212"/>
    </location>
</feature>
<feature type="transmembrane region" description="Helical" evidence="1">
    <location>
        <begin position="113"/>
        <end position="132"/>
    </location>
</feature>
<keyword evidence="1" id="KW-0812">Transmembrane</keyword>
<keyword evidence="1" id="KW-0472">Membrane</keyword>
<dbReference type="EMBL" id="BMCU01000001">
    <property type="protein sequence ID" value="GGF91838.1"/>
    <property type="molecule type" value="Genomic_DNA"/>
</dbReference>
<feature type="transmembrane region" description="Helical" evidence="1">
    <location>
        <begin position="83"/>
        <end position="101"/>
    </location>
</feature>
<dbReference type="PIRSF" id="PIRSF010361">
    <property type="entry name" value="UCP010361"/>
    <property type="match status" value="1"/>
</dbReference>
<protein>
    <recommendedName>
        <fullName evidence="4">DUF2029 domain-containing protein</fullName>
    </recommendedName>
</protein>
<evidence type="ECO:0000313" key="2">
    <source>
        <dbReference type="EMBL" id="GGF91838.1"/>
    </source>
</evidence>
<feature type="transmembrane region" description="Helical" evidence="1">
    <location>
        <begin position="232"/>
        <end position="256"/>
    </location>
</feature>
<gene>
    <name evidence="2" type="ORF">GCM10007304_02250</name>
</gene>
<keyword evidence="1" id="KW-1133">Transmembrane helix</keyword>
<reference evidence="2" key="1">
    <citation type="journal article" date="2014" name="Int. J. Syst. Evol. Microbiol.">
        <title>Complete genome sequence of Corynebacterium casei LMG S-19264T (=DSM 44701T), isolated from a smear-ripened cheese.</title>
        <authorList>
            <consortium name="US DOE Joint Genome Institute (JGI-PGF)"/>
            <person name="Walter F."/>
            <person name="Albersmeier A."/>
            <person name="Kalinowski J."/>
            <person name="Ruckert C."/>
        </authorList>
    </citation>
    <scope>NUCLEOTIDE SEQUENCE</scope>
    <source>
        <strain evidence="2">CCM 7905</strain>
    </source>
</reference>
<feature type="transmembrane region" description="Helical" evidence="1">
    <location>
        <begin position="412"/>
        <end position="432"/>
    </location>
</feature>
<feature type="transmembrane region" description="Helical" evidence="1">
    <location>
        <begin position="336"/>
        <end position="354"/>
    </location>
</feature>
<keyword evidence="3" id="KW-1185">Reference proteome</keyword>
<feature type="transmembrane region" description="Helical" evidence="1">
    <location>
        <begin position="310"/>
        <end position="330"/>
    </location>
</feature>
<dbReference type="Proteomes" id="UP000654257">
    <property type="component" value="Unassembled WGS sequence"/>
</dbReference>
<accession>A0A917CP56</accession>
<dbReference type="AlphaFoldDB" id="A0A917CP56"/>